<name>A0A1I8A167_9BILA</name>
<feature type="region of interest" description="Disordered" evidence="1">
    <location>
        <begin position="41"/>
        <end position="60"/>
    </location>
</feature>
<feature type="compositionally biased region" description="Basic and acidic residues" evidence="1">
    <location>
        <begin position="43"/>
        <end position="58"/>
    </location>
</feature>
<dbReference type="WBParaSite" id="L893_g31837.t1">
    <property type="protein sequence ID" value="L893_g31837.t1"/>
    <property type="gene ID" value="L893_g31837"/>
</dbReference>
<protein>
    <submittedName>
        <fullName evidence="3">Uncharacterized protein</fullName>
    </submittedName>
</protein>
<dbReference type="AlphaFoldDB" id="A0A1I8A167"/>
<organism evidence="2 3">
    <name type="scientific">Steinernema glaseri</name>
    <dbReference type="NCBI Taxonomy" id="37863"/>
    <lineage>
        <taxon>Eukaryota</taxon>
        <taxon>Metazoa</taxon>
        <taxon>Ecdysozoa</taxon>
        <taxon>Nematoda</taxon>
        <taxon>Chromadorea</taxon>
        <taxon>Rhabditida</taxon>
        <taxon>Tylenchina</taxon>
        <taxon>Panagrolaimomorpha</taxon>
        <taxon>Strongyloidoidea</taxon>
        <taxon>Steinernematidae</taxon>
        <taxon>Steinernema</taxon>
    </lineage>
</organism>
<keyword evidence="2" id="KW-1185">Reference proteome</keyword>
<reference evidence="3" key="1">
    <citation type="submission" date="2016-11" db="UniProtKB">
        <authorList>
            <consortium name="WormBaseParasite"/>
        </authorList>
    </citation>
    <scope>IDENTIFICATION</scope>
</reference>
<sequence>MSKKTTNLALDLQSVHNRLTRRSHTIYCLSIHLDDSISATHTAEGETSRDESADDDHLPVLPDVKSQFGASLPDDLDKRFLLLGRGRLQRRRLRRQSLLGRRIRHFSNRPI</sequence>
<dbReference type="Proteomes" id="UP000095287">
    <property type="component" value="Unplaced"/>
</dbReference>
<evidence type="ECO:0000256" key="1">
    <source>
        <dbReference type="SAM" id="MobiDB-lite"/>
    </source>
</evidence>
<evidence type="ECO:0000313" key="2">
    <source>
        <dbReference type="Proteomes" id="UP000095287"/>
    </source>
</evidence>
<evidence type="ECO:0000313" key="3">
    <source>
        <dbReference type="WBParaSite" id="L893_g31837.t1"/>
    </source>
</evidence>
<accession>A0A1I8A167</accession>
<proteinExistence type="predicted"/>